<comment type="caution">
    <text evidence="3">The sequence shown here is derived from an EMBL/GenBank/DDBJ whole genome shotgun (WGS) entry which is preliminary data.</text>
</comment>
<dbReference type="Proteomes" id="UP000249754">
    <property type="component" value="Unassembled WGS sequence"/>
</dbReference>
<dbReference type="RefSeq" id="WP_111636379.1">
    <property type="nucleotide sequence ID" value="NZ_QLLR01000046.1"/>
</dbReference>
<evidence type="ECO:0000313" key="3">
    <source>
        <dbReference type="EMBL" id="RAJ20899.1"/>
    </source>
</evidence>
<accession>A0A327RW03</accession>
<proteinExistence type="predicted"/>
<dbReference type="InterPro" id="IPR058501">
    <property type="entry name" value="DUF8188"/>
</dbReference>
<dbReference type="EMBL" id="QLLR01000046">
    <property type="protein sequence ID" value="RAJ20899.1"/>
    <property type="molecule type" value="Genomic_DNA"/>
</dbReference>
<dbReference type="AlphaFoldDB" id="A0A327RW03"/>
<feature type="domain" description="DUF8188" evidence="2">
    <location>
        <begin position="31"/>
        <end position="196"/>
    </location>
</feature>
<organism evidence="3 4">
    <name type="scientific">Pedobacter cryoconitis</name>
    <dbReference type="NCBI Taxonomy" id="188932"/>
    <lineage>
        <taxon>Bacteria</taxon>
        <taxon>Pseudomonadati</taxon>
        <taxon>Bacteroidota</taxon>
        <taxon>Sphingobacteriia</taxon>
        <taxon>Sphingobacteriales</taxon>
        <taxon>Sphingobacteriaceae</taxon>
        <taxon>Pedobacter</taxon>
    </lineage>
</organism>
<sequence>MGGAIGYIIGAVIFLPLILLGINYYFINKNDAEKYIKNYMDDYSELIIKTPDAFSKENILNSKLYEFETYTTSLATKNMGRDGSSKVDKNYKTIFDYTLNKYFQITMFNVYGDFWGCINNNLLTIRVNKQDLNNPNLGTKEKPILVFSVKGAQSPLMMKNVKGILKNYDVSQKQYEFNVYMFLTYAMSKEEFKERFEKGK</sequence>
<reference evidence="3 4" key="1">
    <citation type="submission" date="2018-06" db="EMBL/GenBank/DDBJ databases">
        <title>Genomic Encyclopedia of Archaeal and Bacterial Type Strains, Phase II (KMG-II): from individual species to whole genera.</title>
        <authorList>
            <person name="Goeker M."/>
        </authorList>
    </citation>
    <scope>NUCLEOTIDE SEQUENCE [LARGE SCALE GENOMIC DNA]</scope>
    <source>
        <strain evidence="3 4">DSM 14825</strain>
    </source>
</reference>
<evidence type="ECO:0000256" key="1">
    <source>
        <dbReference type="SAM" id="Phobius"/>
    </source>
</evidence>
<protein>
    <recommendedName>
        <fullName evidence="2">DUF8188 domain-containing protein</fullName>
    </recommendedName>
</protein>
<keyword evidence="1" id="KW-0812">Transmembrane</keyword>
<evidence type="ECO:0000259" key="2">
    <source>
        <dbReference type="Pfam" id="PF26603"/>
    </source>
</evidence>
<feature type="transmembrane region" description="Helical" evidence="1">
    <location>
        <begin position="6"/>
        <end position="27"/>
    </location>
</feature>
<keyword evidence="1" id="KW-0472">Membrane</keyword>
<dbReference type="OrthoDB" id="761145at2"/>
<gene>
    <name evidence="3" type="ORF">LY11_05101</name>
</gene>
<evidence type="ECO:0000313" key="4">
    <source>
        <dbReference type="Proteomes" id="UP000249754"/>
    </source>
</evidence>
<dbReference type="Pfam" id="PF26603">
    <property type="entry name" value="DUF8188"/>
    <property type="match status" value="1"/>
</dbReference>
<keyword evidence="1" id="KW-1133">Transmembrane helix</keyword>
<name>A0A327RW03_9SPHI</name>